<feature type="non-terminal residue" evidence="1">
    <location>
        <position position="222"/>
    </location>
</feature>
<evidence type="ECO:0000313" key="1">
    <source>
        <dbReference type="EMBL" id="GEZ33601.1"/>
    </source>
</evidence>
<organism evidence="1">
    <name type="scientific">Tanacetum cinerariifolium</name>
    <name type="common">Dalmatian daisy</name>
    <name type="synonym">Chrysanthemum cinerariifolium</name>
    <dbReference type="NCBI Taxonomy" id="118510"/>
    <lineage>
        <taxon>Eukaryota</taxon>
        <taxon>Viridiplantae</taxon>
        <taxon>Streptophyta</taxon>
        <taxon>Embryophyta</taxon>
        <taxon>Tracheophyta</taxon>
        <taxon>Spermatophyta</taxon>
        <taxon>Magnoliopsida</taxon>
        <taxon>eudicotyledons</taxon>
        <taxon>Gunneridae</taxon>
        <taxon>Pentapetalae</taxon>
        <taxon>asterids</taxon>
        <taxon>campanulids</taxon>
        <taxon>Asterales</taxon>
        <taxon>Asteraceae</taxon>
        <taxon>Asteroideae</taxon>
        <taxon>Anthemideae</taxon>
        <taxon>Anthemidinae</taxon>
        <taxon>Tanacetum</taxon>
    </lineage>
</organism>
<proteinExistence type="predicted"/>
<dbReference type="PANTHER" id="PTHR11439">
    <property type="entry name" value="GAG-POL-RELATED RETROTRANSPOSON"/>
    <property type="match status" value="1"/>
</dbReference>
<dbReference type="AlphaFoldDB" id="A0A699I8L4"/>
<protein>
    <submittedName>
        <fullName evidence="1">Retrotransposon protein, putative, unclassified</fullName>
    </submittedName>
</protein>
<dbReference type="PANTHER" id="PTHR11439:SF524">
    <property type="entry name" value="RNA-DIRECTED DNA POLYMERASE, PROTEIN KINASE RLK-PELLE-DLSV FAMILY"/>
    <property type="match status" value="1"/>
</dbReference>
<comment type="caution">
    <text evidence="1">The sequence shown here is derived from an EMBL/GenBank/DDBJ whole genome shotgun (WGS) entry which is preliminary data.</text>
</comment>
<reference evidence="1" key="1">
    <citation type="journal article" date="2019" name="Sci. Rep.">
        <title>Draft genome of Tanacetum cinerariifolium, the natural source of mosquito coil.</title>
        <authorList>
            <person name="Yamashiro T."/>
            <person name="Shiraishi A."/>
            <person name="Satake H."/>
            <person name="Nakayama K."/>
        </authorList>
    </citation>
    <scope>NUCLEOTIDE SEQUENCE</scope>
</reference>
<gene>
    <name evidence="1" type="ORF">Tci_505574</name>
</gene>
<accession>A0A699I8L4</accession>
<sequence length="222" mass="25068">MNTDDLIVKLLSKLGINNDALWVKLLSRLSLEENTCGTGDNIVATTNQLHVATTNQLPVAYQAFSPAGQSYFTPQAPSYLQRMSAQVFCSPPVTPGYYYHPAHPLFAAQQQSLYGLKHALRAWFQRFASYVTRVGFQHSRYYYFSTSGVIYDRFSRTPIDTESKLGVDGDSVSDPTLYRSLAGSLQYLTFTRPDISYAVQHVFLHIHDPRVPHLSALKRILR</sequence>
<dbReference type="EMBL" id="BKCJ010266796">
    <property type="protein sequence ID" value="GEZ33601.1"/>
    <property type="molecule type" value="Genomic_DNA"/>
</dbReference>
<name>A0A699I8L4_TANCI</name>